<name>A0ABY1PBW4_9RHOB</name>
<feature type="domain" description="HTH gntR-type" evidence="4">
    <location>
        <begin position="11"/>
        <end position="79"/>
    </location>
</feature>
<dbReference type="InterPro" id="IPR000524">
    <property type="entry name" value="Tscrpt_reg_HTH_GntR"/>
</dbReference>
<evidence type="ECO:0000256" key="3">
    <source>
        <dbReference type="ARBA" id="ARBA00023163"/>
    </source>
</evidence>
<dbReference type="InterPro" id="IPR011711">
    <property type="entry name" value="GntR_C"/>
</dbReference>
<reference evidence="5 6" key="1">
    <citation type="submission" date="2017-05" db="EMBL/GenBank/DDBJ databases">
        <authorList>
            <person name="Varghese N."/>
            <person name="Submissions S."/>
        </authorList>
    </citation>
    <scope>NUCLEOTIDE SEQUENCE [LARGE SCALE GENOMIC DNA]</scope>
    <source>
        <strain evidence="5 6">DSM 29734</strain>
    </source>
</reference>
<dbReference type="InterPro" id="IPR036388">
    <property type="entry name" value="WH-like_DNA-bd_sf"/>
</dbReference>
<evidence type="ECO:0000259" key="4">
    <source>
        <dbReference type="PROSITE" id="PS50949"/>
    </source>
</evidence>
<keyword evidence="2" id="KW-0238">DNA-binding</keyword>
<dbReference type="Gene3D" id="1.10.10.10">
    <property type="entry name" value="Winged helix-like DNA-binding domain superfamily/Winged helix DNA-binding domain"/>
    <property type="match status" value="1"/>
</dbReference>
<comment type="caution">
    <text evidence="5">The sequence shown here is derived from an EMBL/GenBank/DDBJ whole genome shotgun (WGS) entry which is preliminary data.</text>
</comment>
<dbReference type="SMART" id="SM00895">
    <property type="entry name" value="FCD"/>
    <property type="match status" value="1"/>
</dbReference>
<dbReference type="CDD" id="cd07377">
    <property type="entry name" value="WHTH_GntR"/>
    <property type="match status" value="1"/>
</dbReference>
<keyword evidence="1" id="KW-0805">Transcription regulation</keyword>
<dbReference type="EMBL" id="FXTY01000007">
    <property type="protein sequence ID" value="SMP31040.1"/>
    <property type="molecule type" value="Genomic_DNA"/>
</dbReference>
<dbReference type="Pfam" id="PF00392">
    <property type="entry name" value="GntR"/>
    <property type="match status" value="1"/>
</dbReference>
<accession>A0ABY1PBW4</accession>
<keyword evidence="6" id="KW-1185">Reference proteome</keyword>
<dbReference type="PANTHER" id="PTHR43537">
    <property type="entry name" value="TRANSCRIPTIONAL REGULATOR, GNTR FAMILY"/>
    <property type="match status" value="1"/>
</dbReference>
<dbReference type="RefSeq" id="WP_283427290.1">
    <property type="nucleotide sequence ID" value="NZ_FXTY01000007.1"/>
</dbReference>
<dbReference type="PRINTS" id="PR00035">
    <property type="entry name" value="HTHGNTR"/>
</dbReference>
<proteinExistence type="predicted"/>
<evidence type="ECO:0000313" key="6">
    <source>
        <dbReference type="Proteomes" id="UP001157961"/>
    </source>
</evidence>
<dbReference type="PROSITE" id="PS50949">
    <property type="entry name" value="HTH_GNTR"/>
    <property type="match status" value="1"/>
</dbReference>
<dbReference type="SMART" id="SM00345">
    <property type="entry name" value="HTH_GNTR"/>
    <property type="match status" value="1"/>
</dbReference>
<evidence type="ECO:0000256" key="2">
    <source>
        <dbReference type="ARBA" id="ARBA00023125"/>
    </source>
</evidence>
<dbReference type="Gene3D" id="1.20.120.530">
    <property type="entry name" value="GntR ligand-binding domain-like"/>
    <property type="match status" value="1"/>
</dbReference>
<sequence length="244" mass="25554">MAHDLDTLDRRPLYTQVAEGIAAMIKDNGLSPGDNLPSEAALCAQAGVSRVVVRGALAQLAGAGLIKISNGRRAQVMSLNASVLAASLSQGLATAQFTVAQALDVRNGIEASTAALAATNRSAADVAHLQTLCEQMEKAADHPEDFAELDYRFHLAVAEATGNPLYAYIVSSLREVIKTSVAAGRLAQPCPQDQARILSDHHRIHHAIAAGSAQDATQAMRDHFSAANAALLRDTSSQVTGQTP</sequence>
<gene>
    <name evidence="5" type="ORF">SAMN06265373_107191</name>
</gene>
<dbReference type="PANTHER" id="PTHR43537:SF5">
    <property type="entry name" value="UXU OPERON TRANSCRIPTIONAL REGULATOR"/>
    <property type="match status" value="1"/>
</dbReference>
<evidence type="ECO:0000313" key="5">
    <source>
        <dbReference type="EMBL" id="SMP31040.1"/>
    </source>
</evidence>
<dbReference type="SUPFAM" id="SSF48008">
    <property type="entry name" value="GntR ligand-binding domain-like"/>
    <property type="match status" value="1"/>
</dbReference>
<dbReference type="InterPro" id="IPR008920">
    <property type="entry name" value="TF_FadR/GntR_C"/>
</dbReference>
<protein>
    <submittedName>
        <fullName evidence="5">Transcriptional regulator, GntR family</fullName>
    </submittedName>
</protein>
<dbReference type="Proteomes" id="UP001157961">
    <property type="component" value="Unassembled WGS sequence"/>
</dbReference>
<dbReference type="SUPFAM" id="SSF46785">
    <property type="entry name" value="Winged helix' DNA-binding domain"/>
    <property type="match status" value="1"/>
</dbReference>
<keyword evidence="3" id="KW-0804">Transcription</keyword>
<evidence type="ECO:0000256" key="1">
    <source>
        <dbReference type="ARBA" id="ARBA00023015"/>
    </source>
</evidence>
<organism evidence="5 6">
    <name type="scientific">Shimia sagamensis</name>
    <dbReference type="NCBI Taxonomy" id="1566352"/>
    <lineage>
        <taxon>Bacteria</taxon>
        <taxon>Pseudomonadati</taxon>
        <taxon>Pseudomonadota</taxon>
        <taxon>Alphaproteobacteria</taxon>
        <taxon>Rhodobacterales</taxon>
        <taxon>Roseobacteraceae</taxon>
    </lineage>
</organism>
<dbReference type="InterPro" id="IPR036390">
    <property type="entry name" value="WH_DNA-bd_sf"/>
</dbReference>
<dbReference type="Pfam" id="PF07729">
    <property type="entry name" value="FCD"/>
    <property type="match status" value="1"/>
</dbReference>